<dbReference type="GO" id="GO:0000184">
    <property type="term" value="P:nuclear-transcribed mRNA catabolic process, nonsense-mediated decay"/>
    <property type="evidence" value="ECO:0007669"/>
    <property type="project" value="UniProtKB-KW"/>
</dbReference>
<feature type="compositionally biased region" description="Basic residues" evidence="5">
    <location>
        <begin position="48"/>
        <end position="58"/>
    </location>
</feature>
<proteinExistence type="inferred from homology"/>
<feature type="domain" description="UPF3" evidence="6">
    <location>
        <begin position="65"/>
        <end position="243"/>
    </location>
</feature>
<evidence type="ECO:0000256" key="5">
    <source>
        <dbReference type="SAM" id="MobiDB-lite"/>
    </source>
</evidence>
<dbReference type="OrthoDB" id="18087at2759"/>
<dbReference type="OMA" id="EYHAMVE"/>
<keyword evidence="3" id="KW-0866">Nonsense-mediated mRNA decay</keyword>
<feature type="region of interest" description="Disordered" evidence="5">
    <location>
        <begin position="1"/>
        <end position="63"/>
    </location>
</feature>
<dbReference type="GO" id="GO:0003729">
    <property type="term" value="F:mRNA binding"/>
    <property type="evidence" value="ECO:0007669"/>
    <property type="project" value="TreeGrafter"/>
</dbReference>
<dbReference type="GO" id="GO:0045727">
    <property type="term" value="P:positive regulation of translation"/>
    <property type="evidence" value="ECO:0007669"/>
    <property type="project" value="TreeGrafter"/>
</dbReference>
<evidence type="ECO:0000259" key="6">
    <source>
        <dbReference type="Pfam" id="PF03467"/>
    </source>
</evidence>
<evidence type="ECO:0000313" key="7">
    <source>
        <dbReference type="EMBL" id="CCE65625.1"/>
    </source>
</evidence>
<dbReference type="PANTHER" id="PTHR13112">
    <property type="entry name" value="UPF3 REGULATOR OF NONSENSE TRANSCRIPTS-LIKE PROTEIN"/>
    <property type="match status" value="1"/>
</dbReference>
<dbReference type="AlphaFoldDB" id="G8C0B0"/>
<dbReference type="InterPro" id="IPR035979">
    <property type="entry name" value="RBD_domain_sf"/>
</dbReference>
<comment type="subcellular location">
    <subcellularLocation>
        <location evidence="1">Nucleus</location>
    </subcellularLocation>
</comment>
<feature type="compositionally biased region" description="Basic residues" evidence="5">
    <location>
        <begin position="283"/>
        <end position="296"/>
    </location>
</feature>
<sequence>MAETTAKMELPTGEAAGKNQGDWNAKGKHKKGRRPENNASNATQGKSRSQRSRHRRKAKDKEVSGFKLVLQSLPPALTETEFWDAVKSVVNDTNEYQINLNSFYFVQGKLSDKPFHDPVYSRSYIMFKDMENLRKFALKIQDVTFTDANNDSSVASIKISPYNRSYNSALEKKKPAANKKVLEGTIKDDPLFKAFVQSMKIMAESDQYMYSEINLFKPLKKELDKQKQVNEAILKQTEKALVELAGAVESEKKSKKKKKKKKKSEKKKEEETASKDSSSVAKTKSKPKGKPKLKSKSKLESKSKTNAKSKKVKEHDSLKKEKNNNVVILEAAGKKELQRRKRTLAKKENDLKNVQKNSFTKLPSLMPNTPNPTPSSNPKMKILKRPNTE</sequence>
<accession>G8C0B0</accession>
<dbReference type="InterPro" id="IPR005120">
    <property type="entry name" value="UPF3_dom"/>
</dbReference>
<organism evidence="7 8">
    <name type="scientific">Tetrapisispora phaffii (strain ATCC 24235 / CBS 4417 / NBRC 1672 / NRRL Y-8282 / UCD 70-5)</name>
    <name type="common">Yeast</name>
    <name type="synonym">Fabospora phaffii</name>
    <dbReference type="NCBI Taxonomy" id="1071381"/>
    <lineage>
        <taxon>Eukaryota</taxon>
        <taxon>Fungi</taxon>
        <taxon>Dikarya</taxon>
        <taxon>Ascomycota</taxon>
        <taxon>Saccharomycotina</taxon>
        <taxon>Saccharomycetes</taxon>
        <taxon>Saccharomycetales</taxon>
        <taxon>Saccharomycetaceae</taxon>
        <taxon>Tetrapisispora</taxon>
    </lineage>
</organism>
<feature type="compositionally biased region" description="Basic and acidic residues" evidence="5">
    <location>
        <begin position="313"/>
        <end position="323"/>
    </location>
</feature>
<dbReference type="CDD" id="cd12455">
    <property type="entry name" value="RRM_like_Smg4_UPF3"/>
    <property type="match status" value="1"/>
</dbReference>
<evidence type="ECO:0000256" key="1">
    <source>
        <dbReference type="ARBA" id="ARBA00004123"/>
    </source>
</evidence>
<dbReference type="PANTHER" id="PTHR13112:SF0">
    <property type="entry name" value="FI21285P1"/>
    <property type="match status" value="1"/>
</dbReference>
<dbReference type="RefSeq" id="XP_003688059.1">
    <property type="nucleotide sequence ID" value="XM_003688011.1"/>
</dbReference>
<protein>
    <recommendedName>
        <fullName evidence="6">UPF3 domain-containing protein</fullName>
    </recommendedName>
</protein>
<feature type="region of interest" description="Disordered" evidence="5">
    <location>
        <begin position="249"/>
        <end position="389"/>
    </location>
</feature>
<dbReference type="KEGG" id="tpf:TPHA_0M00500"/>
<evidence type="ECO:0000256" key="3">
    <source>
        <dbReference type="ARBA" id="ARBA00023161"/>
    </source>
</evidence>
<reference evidence="7 8" key="1">
    <citation type="journal article" date="2011" name="Proc. Natl. Acad. Sci. U.S.A.">
        <title>Evolutionary erosion of yeast sex chromosomes by mating-type switching accidents.</title>
        <authorList>
            <person name="Gordon J.L."/>
            <person name="Armisen D."/>
            <person name="Proux-Wera E."/>
            <person name="Oheigeartaigh S.S."/>
            <person name="Byrne K.P."/>
            <person name="Wolfe K.H."/>
        </authorList>
    </citation>
    <scope>NUCLEOTIDE SEQUENCE [LARGE SCALE GENOMIC DNA]</scope>
    <source>
        <strain evidence="8">ATCC 24235 / CBS 4417 / NBRC 1672 / NRRL Y-8282 / UCD 70-5</strain>
    </source>
</reference>
<dbReference type="Proteomes" id="UP000005666">
    <property type="component" value="Chromosome 13"/>
</dbReference>
<evidence type="ECO:0000256" key="2">
    <source>
        <dbReference type="ARBA" id="ARBA00005991"/>
    </source>
</evidence>
<dbReference type="STRING" id="1071381.G8C0B0"/>
<dbReference type="eggNOG" id="KOG1295">
    <property type="taxonomic scope" value="Eukaryota"/>
</dbReference>
<evidence type="ECO:0000256" key="4">
    <source>
        <dbReference type="ARBA" id="ARBA00023242"/>
    </source>
</evidence>
<evidence type="ECO:0000313" key="8">
    <source>
        <dbReference type="Proteomes" id="UP000005666"/>
    </source>
</evidence>
<dbReference type="Gene3D" id="3.30.70.330">
    <property type="match status" value="1"/>
</dbReference>
<dbReference type="InterPro" id="IPR039722">
    <property type="entry name" value="Upf3"/>
</dbReference>
<feature type="compositionally biased region" description="Basic residues" evidence="5">
    <location>
        <begin position="253"/>
        <end position="265"/>
    </location>
</feature>
<dbReference type="InterPro" id="IPR012677">
    <property type="entry name" value="Nucleotide-bd_a/b_plait_sf"/>
</dbReference>
<gene>
    <name evidence="7" type="primary">TPHA0M00500</name>
    <name evidence="7" type="ordered locus">TPHA_0M00500</name>
</gene>
<name>G8C0B0_TETPH</name>
<dbReference type="SUPFAM" id="SSF54928">
    <property type="entry name" value="RNA-binding domain, RBD"/>
    <property type="match status" value="1"/>
</dbReference>
<keyword evidence="4" id="KW-0539">Nucleus</keyword>
<dbReference type="GeneID" id="11531918"/>
<dbReference type="GO" id="GO:0005737">
    <property type="term" value="C:cytoplasm"/>
    <property type="evidence" value="ECO:0007669"/>
    <property type="project" value="TreeGrafter"/>
</dbReference>
<comment type="similarity">
    <text evidence="2">Belongs to the RENT3 family.</text>
</comment>
<keyword evidence="8" id="KW-1185">Reference proteome</keyword>
<feature type="compositionally biased region" description="Polar residues" evidence="5">
    <location>
        <begin position="37"/>
        <end position="46"/>
    </location>
</feature>
<dbReference type="Pfam" id="PF03467">
    <property type="entry name" value="Smg4_UPF3"/>
    <property type="match status" value="1"/>
</dbReference>
<dbReference type="GO" id="GO:0005730">
    <property type="term" value="C:nucleolus"/>
    <property type="evidence" value="ECO:0007669"/>
    <property type="project" value="TreeGrafter"/>
</dbReference>
<dbReference type="EMBL" id="HE612868">
    <property type="protein sequence ID" value="CCE65625.1"/>
    <property type="molecule type" value="Genomic_DNA"/>
</dbReference>
<dbReference type="HOGENOM" id="CLU_059786_1_0_1"/>